<dbReference type="EMBL" id="LZZM01000208">
    <property type="protein sequence ID" value="OOM73861.1"/>
    <property type="molecule type" value="Genomic_DNA"/>
</dbReference>
<name>A0A1S8T8E2_9CLOT</name>
<evidence type="ECO:0000313" key="1">
    <source>
        <dbReference type="EMBL" id="OOM73861.1"/>
    </source>
</evidence>
<evidence type="ECO:0000313" key="2">
    <source>
        <dbReference type="Proteomes" id="UP000190890"/>
    </source>
</evidence>
<dbReference type="Proteomes" id="UP000190890">
    <property type="component" value="Unassembled WGS sequence"/>
</dbReference>
<reference evidence="1 2" key="1">
    <citation type="submission" date="2016-05" db="EMBL/GenBank/DDBJ databases">
        <title>Microbial solvent formation.</title>
        <authorList>
            <person name="Poehlein A."/>
            <person name="Montoya Solano J.D."/>
            <person name="Flitsch S."/>
            <person name="Krabben P."/>
            <person name="Duerre P."/>
            <person name="Daniel R."/>
        </authorList>
    </citation>
    <scope>NUCLEOTIDE SEQUENCE [LARGE SCALE GENOMIC DNA]</scope>
    <source>
        <strain evidence="1 2">DSM 2619</strain>
    </source>
</reference>
<dbReference type="OrthoDB" id="1906084at2"/>
<dbReference type="RefSeq" id="WP_077849246.1">
    <property type="nucleotide sequence ID" value="NZ_LZZM01000208.1"/>
</dbReference>
<proteinExistence type="predicted"/>
<organism evidence="1 2">
    <name type="scientific">Clostridium puniceum</name>
    <dbReference type="NCBI Taxonomy" id="29367"/>
    <lineage>
        <taxon>Bacteria</taxon>
        <taxon>Bacillati</taxon>
        <taxon>Bacillota</taxon>
        <taxon>Clostridia</taxon>
        <taxon>Eubacteriales</taxon>
        <taxon>Clostridiaceae</taxon>
        <taxon>Clostridium</taxon>
    </lineage>
</organism>
<dbReference type="AlphaFoldDB" id="A0A1S8T8E2"/>
<sequence length="117" mass="13827">MDKLGICGWLSREGNFYECGESKHNLLAAKLEEDLDLKMYSEERAIYLHDTALLEALGFVKFTQSKYGSIEESIHNQYLLFFGTRFSYPQRKWMELNISKMLPEQKIECRKRLMLGY</sequence>
<keyword evidence="2" id="KW-1185">Reference proteome</keyword>
<protein>
    <submittedName>
        <fullName evidence="1">Uncharacterized protein</fullName>
    </submittedName>
</protein>
<gene>
    <name evidence="1" type="ORF">CLPUN_42960</name>
</gene>
<accession>A0A1S8T8E2</accession>
<comment type="caution">
    <text evidence="1">The sequence shown here is derived from an EMBL/GenBank/DDBJ whole genome shotgun (WGS) entry which is preliminary data.</text>
</comment>